<dbReference type="EMBL" id="FR695866">
    <property type="protein sequence ID" value="CBX27573.1"/>
    <property type="molecule type" value="Genomic_DNA"/>
</dbReference>
<name>E1YAH9_9BACT</name>
<proteinExistence type="predicted"/>
<sequence length="61" mass="6885">MLKIIILLITAFVIFIIVRNPGSQKTGEQETEAKKKAITYVCTECGEKNCNCYKEDAAHKH</sequence>
<reference evidence="1" key="1">
    <citation type="journal article" date="2011" name="Environ. Microbiol.">
        <title>Genomic insights into the metabolic potential of the polycyclic aromatic hydrocarbon degrading sulfate-reducing Deltaproteobacterium N47.</title>
        <authorList>
            <person name="Bergmann F."/>
            <person name="Selesi D."/>
            <person name="Weinmaier T."/>
            <person name="Tischler P."/>
            <person name="Rattei T."/>
            <person name="Meckenstock R.U."/>
        </authorList>
    </citation>
    <scope>NUCLEOTIDE SEQUENCE</scope>
</reference>
<organism evidence="1">
    <name type="scientific">uncultured Desulfobacterium sp</name>
    <dbReference type="NCBI Taxonomy" id="201089"/>
    <lineage>
        <taxon>Bacteria</taxon>
        <taxon>Pseudomonadati</taxon>
        <taxon>Thermodesulfobacteriota</taxon>
        <taxon>Desulfobacteria</taxon>
        <taxon>Desulfobacterales</taxon>
        <taxon>Desulfobacteriaceae</taxon>
        <taxon>Desulfobacterium</taxon>
        <taxon>environmental samples</taxon>
    </lineage>
</organism>
<protein>
    <submittedName>
        <fullName evidence="1">Uncharacterized protein</fullName>
    </submittedName>
</protein>
<evidence type="ECO:0000313" key="1">
    <source>
        <dbReference type="EMBL" id="CBX27573.1"/>
    </source>
</evidence>
<gene>
    <name evidence="1" type="ORF">N47_H23950</name>
</gene>
<accession>E1YAH9</accession>
<dbReference type="AlphaFoldDB" id="E1YAH9"/>